<evidence type="ECO:0000313" key="2">
    <source>
        <dbReference type="Proteomes" id="UP000285326"/>
    </source>
</evidence>
<sequence length="146" mass="16913">MLSSKYAFLDEPEPGRKAEWIDLKNALFEWERRFEVIQGIVTGDILRHKPTEIRQRPVWIEGWLPEFKYGYNLANHKKAGETESAIVSDEKIVIMKAIHQASLAYLTADIYLMDDTAFQWRRLSDRGLSTTSLGKKFDKLRIAAVL</sequence>
<organism evidence="1 2">
    <name type="scientific">Golovinomyces cichoracearum</name>
    <dbReference type="NCBI Taxonomy" id="62708"/>
    <lineage>
        <taxon>Eukaryota</taxon>
        <taxon>Fungi</taxon>
        <taxon>Dikarya</taxon>
        <taxon>Ascomycota</taxon>
        <taxon>Pezizomycotina</taxon>
        <taxon>Leotiomycetes</taxon>
        <taxon>Erysiphales</taxon>
        <taxon>Erysiphaceae</taxon>
        <taxon>Golovinomyces</taxon>
    </lineage>
</organism>
<gene>
    <name evidence="1" type="ORF">GcM1_160010</name>
</gene>
<name>A0A420J976_9PEZI</name>
<reference evidence="1 2" key="1">
    <citation type="journal article" date="2018" name="BMC Genomics">
        <title>Comparative genome analyses reveal sequence features reflecting distinct modes of host-adaptation between dicot and monocot powdery mildew.</title>
        <authorList>
            <person name="Wu Y."/>
            <person name="Ma X."/>
            <person name="Pan Z."/>
            <person name="Kale S.D."/>
            <person name="Song Y."/>
            <person name="King H."/>
            <person name="Zhang Q."/>
            <person name="Presley C."/>
            <person name="Deng X."/>
            <person name="Wei C.I."/>
            <person name="Xiao S."/>
        </authorList>
    </citation>
    <scope>NUCLEOTIDE SEQUENCE [LARGE SCALE GENOMIC DNA]</scope>
    <source>
        <strain evidence="1">UMSG1</strain>
    </source>
</reference>
<dbReference type="Proteomes" id="UP000285326">
    <property type="component" value="Unassembled WGS sequence"/>
</dbReference>
<comment type="caution">
    <text evidence="1">The sequence shown here is derived from an EMBL/GenBank/DDBJ whole genome shotgun (WGS) entry which is preliminary data.</text>
</comment>
<accession>A0A420J976</accession>
<dbReference type="EMBL" id="MCBS01016059">
    <property type="protein sequence ID" value="RKF83350.1"/>
    <property type="molecule type" value="Genomic_DNA"/>
</dbReference>
<protein>
    <submittedName>
        <fullName evidence="1">Putative jerky protein</fullName>
    </submittedName>
</protein>
<dbReference type="AlphaFoldDB" id="A0A420J976"/>
<evidence type="ECO:0000313" key="1">
    <source>
        <dbReference type="EMBL" id="RKF83350.1"/>
    </source>
</evidence>
<proteinExistence type="predicted"/>